<reference evidence="2 3" key="1">
    <citation type="journal article" date="2013" name="Genome Announc.">
        <title>Draft Genome Sequence of Pseudomonas fluorescens LMG 5329, a White Line-Inducing Principle-Producing Bioindicator for the Mushroom Pathogen Pseudomonas tolaasii.</title>
        <authorList>
            <person name="Ghequire M.G."/>
            <person name="Rokni-Zadeh H."/>
            <person name="Zarrineh P."/>
            <person name="De Mot R."/>
        </authorList>
    </citation>
    <scope>NUCLEOTIDE SEQUENCE [LARGE SCALE GENOMIC DNA]</scope>
    <source>
        <strain evidence="2 3">LMG 5329</strain>
    </source>
</reference>
<gene>
    <name evidence="2" type="ORF">K814_0116700</name>
</gene>
<organism evidence="2 3">
    <name type="scientific">Pseudomonas fluorescens LMG 5329</name>
    <dbReference type="NCBI Taxonomy" id="1324332"/>
    <lineage>
        <taxon>Bacteria</taxon>
        <taxon>Pseudomonadati</taxon>
        <taxon>Pseudomonadota</taxon>
        <taxon>Gammaproteobacteria</taxon>
        <taxon>Pseudomonadales</taxon>
        <taxon>Pseudomonadaceae</taxon>
        <taxon>Pseudomonas</taxon>
    </lineage>
</organism>
<name>A0A0A1YY03_PSEFL</name>
<comment type="caution">
    <text evidence="2">The sequence shown here is derived from an EMBL/GenBank/DDBJ whole genome shotgun (WGS) entry which is preliminary data.</text>
</comment>
<dbReference type="Pfam" id="PF08878">
    <property type="entry name" value="HamA"/>
    <property type="match status" value="1"/>
</dbReference>
<dbReference type="Proteomes" id="UP000030060">
    <property type="component" value="Unassembled WGS sequence"/>
</dbReference>
<proteinExistence type="predicted"/>
<dbReference type="OrthoDB" id="322261at2"/>
<evidence type="ECO:0000313" key="2">
    <source>
        <dbReference type="EMBL" id="KGE66813.1"/>
    </source>
</evidence>
<dbReference type="EMBL" id="ASGY01000121">
    <property type="protein sequence ID" value="KGE66813.1"/>
    <property type="molecule type" value="Genomic_DNA"/>
</dbReference>
<dbReference type="RefSeq" id="WP_004416608.1">
    <property type="nucleotide sequence ID" value="NZ_ASGY01000121.1"/>
</dbReference>
<feature type="domain" description="Anti-bacteriophage protein A/HamA C-terminal" evidence="1">
    <location>
        <begin position="38"/>
        <end position="246"/>
    </location>
</feature>
<evidence type="ECO:0000259" key="1">
    <source>
        <dbReference type="Pfam" id="PF08878"/>
    </source>
</evidence>
<protein>
    <recommendedName>
        <fullName evidence="1">Anti-bacteriophage protein A/HamA C-terminal domain-containing protein</fullName>
    </recommendedName>
</protein>
<dbReference type="InterPro" id="IPR014976">
    <property type="entry name" value="AbpA_HamA_C"/>
</dbReference>
<sequence length="264" mass="28625">MDDLGFDFANAVPWFAHEQELPYVLVRMTAQNVALLEAAMAEPLRRCYITDGALAAAVARHGVTPADVLAAKLPDAGATMAGDFGEVLGYFYQSTKEHPDPAIGPKKWRLKQDRTKPAPKSDVVHFIMPNRPAASADDQVLCSEVKVKSTSAASNPIGSAIADCAKDRTSRLASTLVWLRERALFEDLGDVDIPLLNRFINAVDHPPTTQRFRAVAVICESLLTAELPNAPVTASSEYTLVVISVPNLYTTYNAAFEAARATVR</sequence>
<evidence type="ECO:0000313" key="3">
    <source>
        <dbReference type="Proteomes" id="UP000030060"/>
    </source>
</evidence>
<accession>A0A0A1YY03</accession>
<dbReference type="AlphaFoldDB" id="A0A0A1YY03"/>